<feature type="transmembrane region" description="Helical" evidence="1">
    <location>
        <begin position="103"/>
        <end position="121"/>
    </location>
</feature>
<dbReference type="AlphaFoldDB" id="A0A7S0X2K5"/>
<feature type="signal peptide" evidence="2">
    <location>
        <begin position="1"/>
        <end position="21"/>
    </location>
</feature>
<evidence type="ECO:0000313" key="3">
    <source>
        <dbReference type="EMBL" id="CAD8698600.1"/>
    </source>
</evidence>
<evidence type="ECO:0000256" key="2">
    <source>
        <dbReference type="SAM" id="SignalP"/>
    </source>
</evidence>
<proteinExistence type="predicted"/>
<accession>A0A7S0X2K5</accession>
<keyword evidence="1" id="KW-0812">Transmembrane</keyword>
<feature type="chain" id="PRO_5031219780" evidence="2">
    <location>
        <begin position="22"/>
        <end position="122"/>
    </location>
</feature>
<keyword evidence="2" id="KW-0732">Signal</keyword>
<gene>
    <name evidence="3" type="ORF">MANT1106_LOCUS1281</name>
</gene>
<organism evidence="3">
    <name type="scientific">Mantoniella antarctica</name>
    <dbReference type="NCBI Taxonomy" id="81844"/>
    <lineage>
        <taxon>Eukaryota</taxon>
        <taxon>Viridiplantae</taxon>
        <taxon>Chlorophyta</taxon>
        <taxon>Mamiellophyceae</taxon>
        <taxon>Mamiellales</taxon>
        <taxon>Mamiellaceae</taxon>
        <taxon>Mantoniella</taxon>
    </lineage>
</organism>
<keyword evidence="1" id="KW-0472">Membrane</keyword>
<evidence type="ECO:0000256" key="1">
    <source>
        <dbReference type="SAM" id="Phobius"/>
    </source>
</evidence>
<sequence length="122" mass="13765">MCCGVTVLRIFLVDVVKLALGATQTTGCRVIRQSSFLFSLKAANVITFVIEYDRCMPLLRLLVPGNSPEFRTSPYLPWQRGTGLIDEGCVTVFSSFLSRPIRVRFLLVFLLFPVLVFVLLYI</sequence>
<dbReference type="EMBL" id="HBFC01002494">
    <property type="protein sequence ID" value="CAD8698600.1"/>
    <property type="molecule type" value="Transcribed_RNA"/>
</dbReference>
<name>A0A7S0X2K5_9CHLO</name>
<keyword evidence="1" id="KW-1133">Transmembrane helix</keyword>
<reference evidence="3" key="1">
    <citation type="submission" date="2021-01" db="EMBL/GenBank/DDBJ databases">
        <authorList>
            <person name="Corre E."/>
            <person name="Pelletier E."/>
            <person name="Niang G."/>
            <person name="Scheremetjew M."/>
            <person name="Finn R."/>
            <person name="Kale V."/>
            <person name="Holt S."/>
            <person name="Cochrane G."/>
            <person name="Meng A."/>
            <person name="Brown T."/>
            <person name="Cohen L."/>
        </authorList>
    </citation>
    <scope>NUCLEOTIDE SEQUENCE</scope>
    <source>
        <strain evidence="3">SL-175</strain>
    </source>
</reference>
<protein>
    <submittedName>
        <fullName evidence="3">Uncharacterized protein</fullName>
    </submittedName>
</protein>